<protein>
    <submittedName>
        <fullName evidence="1">Uncharacterized protein</fullName>
    </submittedName>
</protein>
<dbReference type="STRING" id="391587.KAOT1_00055"/>
<keyword evidence="2" id="KW-1185">Reference proteome</keyword>
<dbReference type="Proteomes" id="UP000002945">
    <property type="component" value="Unassembled WGS sequence"/>
</dbReference>
<organism evidence="1 2">
    <name type="scientific">Kordia algicida OT-1</name>
    <dbReference type="NCBI Taxonomy" id="391587"/>
    <lineage>
        <taxon>Bacteria</taxon>
        <taxon>Pseudomonadati</taxon>
        <taxon>Bacteroidota</taxon>
        <taxon>Flavobacteriia</taxon>
        <taxon>Flavobacteriales</taxon>
        <taxon>Flavobacteriaceae</taxon>
        <taxon>Kordia</taxon>
    </lineage>
</organism>
<accession>A9CUJ6</accession>
<sequence length="68" mass="7930">MSNTLKNRLLIAGFIVVLFMCYKFAFAKTFELKAEHDTLIKEQQIFNNTPKQLALLKKRSSITIHYLP</sequence>
<comment type="caution">
    <text evidence="1">The sequence shown here is derived from an EMBL/GenBank/DDBJ whole genome shotgun (WGS) entry which is preliminary data.</text>
</comment>
<evidence type="ECO:0000313" key="2">
    <source>
        <dbReference type="Proteomes" id="UP000002945"/>
    </source>
</evidence>
<evidence type="ECO:0000313" key="1">
    <source>
        <dbReference type="EMBL" id="EDP94110.1"/>
    </source>
</evidence>
<dbReference type="EMBL" id="ABIB01000030">
    <property type="protein sequence ID" value="EDP94110.1"/>
    <property type="molecule type" value="Genomic_DNA"/>
</dbReference>
<dbReference type="HOGENOM" id="CLU_2818521_0_0_10"/>
<gene>
    <name evidence="1" type="ORF">KAOT1_00055</name>
</gene>
<dbReference type="AlphaFoldDB" id="A9CUJ6"/>
<feature type="non-terminal residue" evidence="1">
    <location>
        <position position="68"/>
    </location>
</feature>
<proteinExistence type="predicted"/>
<name>A9CUJ6_9FLAO</name>
<reference evidence="1 2" key="1">
    <citation type="journal article" date="2011" name="J. Bacteriol.">
        <title>Genome sequence of the algicidal bacterium Kordia algicida OT-1.</title>
        <authorList>
            <person name="Lee H.S."/>
            <person name="Kang S.G."/>
            <person name="Kwon K.K."/>
            <person name="Lee J.H."/>
            <person name="Kim S.J."/>
        </authorList>
    </citation>
    <scope>NUCLEOTIDE SEQUENCE [LARGE SCALE GENOMIC DNA]</scope>
    <source>
        <strain evidence="1 2">OT-1</strain>
    </source>
</reference>